<gene>
    <name evidence="1" type="ORF">MM415B02778_0011</name>
</gene>
<dbReference type="EMBL" id="MT142773">
    <property type="protein sequence ID" value="QJA88376.1"/>
    <property type="molecule type" value="Genomic_DNA"/>
</dbReference>
<organism evidence="1">
    <name type="scientific">viral metagenome</name>
    <dbReference type="NCBI Taxonomy" id="1070528"/>
    <lineage>
        <taxon>unclassified sequences</taxon>
        <taxon>metagenomes</taxon>
        <taxon>organismal metagenomes</taxon>
    </lineage>
</organism>
<accession>A0A6M3L1H5</accession>
<name>A0A6M3L1H5_9ZZZZ</name>
<protein>
    <submittedName>
        <fullName evidence="1">Uncharacterized protein</fullName>
    </submittedName>
</protein>
<reference evidence="1" key="1">
    <citation type="submission" date="2020-03" db="EMBL/GenBank/DDBJ databases">
        <title>The deep terrestrial virosphere.</title>
        <authorList>
            <person name="Holmfeldt K."/>
            <person name="Nilsson E."/>
            <person name="Simone D."/>
            <person name="Lopez-Fernandez M."/>
            <person name="Wu X."/>
            <person name="de Brujin I."/>
            <person name="Lundin D."/>
            <person name="Andersson A."/>
            <person name="Bertilsson S."/>
            <person name="Dopson M."/>
        </authorList>
    </citation>
    <scope>NUCLEOTIDE SEQUENCE</scope>
    <source>
        <strain evidence="1">MM415B02778</strain>
    </source>
</reference>
<proteinExistence type="predicted"/>
<evidence type="ECO:0000313" key="1">
    <source>
        <dbReference type="EMBL" id="QJA88376.1"/>
    </source>
</evidence>
<sequence length="1346" mass="150129">MNKKILLILMMFSLLAGIVYAAAIYEKHGAAVTTKASDSISKRGMTFLVKNDSYEVFQNTSYEAIYLLGMNQTYTPCGESTPTHWWLYYEANDSLIGAGLWGGSLFVSMNYTLYSGLKYFAEVSSNGSKFDRCYSSAPSYPVNGTYINWTGASSVESENQDYAEEPIALLVEPVLLLYYYPEFPSPTPDNGIVNNTQVIINVTCASGNITLWFNNSIVINNTASPSSYTTSVTDDAPYTYIGLCSGTGINGSARTWIFDNSSPNIIVNPSTFFSTDNSSEISLLQSNNRINLTLTDNRDLFAFEINITSNTSVAYYESNETLSGTTVDILRNVNISAFGLGVHYADLYVADSHTDNDEFKEKDYITKTENKQVAFDTWQGNKVEIISVVEVEDWGIETQKDRKTMAVKFKKDILGKVPKKKTFVVTCDKKLIYREQSEYTAHFLCVDWGAKAGNWIDFENEEGDKPKKITEKKELFGFGQKYYEVEFENDYEVMHFNSIGGLNIEHVTYRFNVINIYPFNPSIYLQGDRIWTYTGEFNSTQNVSVNVTVLNNILDSECNCSGCVKTTDNCLIPFVYGCDSNNTMTVTYTGNYNYSSNKLGYNFSQQYITYQEFANGSTNILLSNGSIFNLTIYNYEIYNIRFKLNSLSNTVSNLIVDLFGDGVPDAIYPQTFNGTYTYADRFTNNLTTENISFLTPGTVIRHINYSTNNLYSPFIDNITLKISGFGVDPLSFYHYDSLVNLTNISRIANATDGIMWDDFSKGEISGHWSDDGGGHTVLQNQYVYDTQSATAGAGGGTCCNDHHYYNPGKFYSDSLDLTDYNKVTMRIHLSTSHQEYGVGCACTAICTSSASTGIKDVTNEVYHSFGTASGSSKYDKVVTIIKDGNYLKWYADGVYVNQLAITSGHQYGIYVDMSPDTNVAGNIYVTLSCGVTGYIYPVNYTGITGLYDGNLKWNTTKLAIVDTAILFNASSNITRAKVATTNLNPSGGTESLYLSNNNGTTWEYAADDAYHIFTSQGNLLRARFNLSITDEDEPLIITDYTVRVGTGTISNVGVDICNDGIKEYNMTGVVNESNSPLNISLSSISITSCINDNYDDLTYAVPIAFSSDNAGDMQISNIHAVQHLNYTFLSEYDVDNNEFDFSNITEYLNGTTKNVSILVTYDDNGTVSAYDVLNSYYGEKDVKITAHIGNNSVIRYVYWKYSPFNLSFIDDVEYFEMFPTKRNMTNIEPYGQSSTHGIWSMFSEAKHSEGVDVLVNLNNSIDTCVQSIRFSSYNYSISSNSTNVSITTNASSITYNMSTQTAQIFAYADIDCTNTSKKFILPNFCFFSLCTSCVRTTDWIDTCEFD</sequence>